<keyword evidence="1" id="KW-0472">Membrane</keyword>
<dbReference type="EMBL" id="MHLY01000010">
    <property type="protein sequence ID" value="OGZ18587.1"/>
    <property type="molecule type" value="Genomic_DNA"/>
</dbReference>
<dbReference type="SUPFAM" id="SSF51004">
    <property type="entry name" value="C-terminal (heme d1) domain of cytochrome cd1-nitrite reductase"/>
    <property type="match status" value="1"/>
</dbReference>
<dbReference type="Proteomes" id="UP000176755">
    <property type="component" value="Unassembled WGS sequence"/>
</dbReference>
<dbReference type="InterPro" id="IPR015943">
    <property type="entry name" value="WD40/YVTN_repeat-like_dom_sf"/>
</dbReference>
<dbReference type="Pfam" id="PF08309">
    <property type="entry name" value="LVIVD"/>
    <property type="match status" value="7"/>
</dbReference>
<dbReference type="Gene3D" id="2.130.10.10">
    <property type="entry name" value="YVTN repeat-like/Quinoprotein amine dehydrogenase"/>
    <property type="match status" value="1"/>
</dbReference>
<feature type="transmembrane region" description="Helical" evidence="1">
    <location>
        <begin position="7"/>
        <end position="26"/>
    </location>
</feature>
<reference evidence="2 3" key="1">
    <citation type="journal article" date="2016" name="Nat. Commun.">
        <title>Thousands of microbial genomes shed light on interconnected biogeochemical processes in an aquifer system.</title>
        <authorList>
            <person name="Anantharaman K."/>
            <person name="Brown C.T."/>
            <person name="Hug L.A."/>
            <person name="Sharon I."/>
            <person name="Castelle C.J."/>
            <person name="Probst A.J."/>
            <person name="Thomas B.C."/>
            <person name="Singh A."/>
            <person name="Wilkins M.J."/>
            <person name="Karaoz U."/>
            <person name="Brodie E.L."/>
            <person name="Williams K.H."/>
            <person name="Hubbard S.S."/>
            <person name="Banfield J.F."/>
        </authorList>
    </citation>
    <scope>NUCLEOTIDE SEQUENCE [LARGE SCALE GENOMIC DNA]</scope>
</reference>
<keyword evidence="1" id="KW-1133">Transmembrane helix</keyword>
<evidence type="ECO:0000313" key="2">
    <source>
        <dbReference type="EMBL" id="OGZ18587.1"/>
    </source>
</evidence>
<protein>
    <recommendedName>
        <fullName evidence="4">LVIVD repeat protein</fullName>
    </recommendedName>
</protein>
<dbReference type="InterPro" id="IPR013211">
    <property type="entry name" value="LVIVD"/>
</dbReference>
<evidence type="ECO:0000256" key="1">
    <source>
        <dbReference type="SAM" id="Phobius"/>
    </source>
</evidence>
<evidence type="ECO:0008006" key="4">
    <source>
        <dbReference type="Google" id="ProtNLM"/>
    </source>
</evidence>
<dbReference type="InterPro" id="IPR011048">
    <property type="entry name" value="Haem_d1_sf"/>
</dbReference>
<comment type="caution">
    <text evidence="2">The sequence shown here is derived from an EMBL/GenBank/DDBJ whole genome shotgun (WGS) entry which is preliminary data.</text>
</comment>
<keyword evidence="1" id="KW-0812">Transmembrane</keyword>
<organism evidence="2 3">
    <name type="scientific">Candidatus Nealsonbacteria bacterium RBG_13_42_11</name>
    <dbReference type="NCBI Taxonomy" id="1801663"/>
    <lineage>
        <taxon>Bacteria</taxon>
        <taxon>Candidatus Nealsoniibacteriota</taxon>
    </lineage>
</organism>
<dbReference type="STRING" id="1801663.A2175_01150"/>
<evidence type="ECO:0000313" key="3">
    <source>
        <dbReference type="Proteomes" id="UP000176755"/>
    </source>
</evidence>
<dbReference type="InterPro" id="IPR051200">
    <property type="entry name" value="Host-pathogen_enzymatic-act"/>
</dbReference>
<dbReference type="AlphaFoldDB" id="A0A1G2DYF5"/>
<accession>A0A1G2DYF5</accession>
<gene>
    <name evidence="2" type="ORF">A2175_01150</name>
</gene>
<name>A0A1G2DYF5_9BACT</name>
<dbReference type="PANTHER" id="PTHR47197:SF3">
    <property type="entry name" value="DIHYDRO-HEME D1 DEHYDROGENASE"/>
    <property type="match status" value="1"/>
</dbReference>
<proteinExistence type="predicted"/>
<sequence length="636" mass="65678">MAKILENSLSVIFCVLISIFGIAFFVQSITILSDNIDTAGDITASSTITASQLLTVVPVSFTPTVTGYILDDESPVGVGLAHALEYPLKVYISGKYAYVASIDDSGLSIIDISDPTNPVEVGYIQDDSQLGGTATALNHPEGVFVSGKYAYISSWIDDSLSVIDVSNPSYPTEVGYILDDSQGGTAIALDGACEVYVVGKYAYVTGFYDHGLSIINVSDPTNPIEVGYIRDNSVGGSAQSLKFPINLYVSGEYAYIAGHGDSGLSIIDISDPTNPVEVGYILDDSNGGTATTLASVTGVYISGNYAYVVAGLATADDALTIINISDPTTPVVVGYIQDNSQTGGTATALDGAGEVYVLGNYAYVSSRYDDAISIFDISSPANPVEVGYILDNESPEGTGAAVALDYVYGFAVSGKYAYVPGAYDDGFTIIQLPSADIPTANIVTLSASSTQVTENMIVGNNLSVQSGLNVGPGGLLVGGEVGITASSTWTSTSSQPGLSVAQNGSGNIVEFKDAGTTIFYIADGGNATTTGNLNVSGTLNIGGGTSIVKHLSVTSSVDFDAISANGCSIKTVSFSGVAVGDSIDLGIPDVLESLEELSWRGWVSATDIVSIKACNASTSDSSNPAETTIRISVWNY</sequence>
<dbReference type="PANTHER" id="PTHR47197">
    <property type="entry name" value="PROTEIN NIRF"/>
    <property type="match status" value="1"/>
</dbReference>